<organism evidence="1 2">
    <name type="scientific">Mucilaginibacter angelicae</name>
    <dbReference type="NCBI Taxonomy" id="869718"/>
    <lineage>
        <taxon>Bacteria</taxon>
        <taxon>Pseudomonadati</taxon>
        <taxon>Bacteroidota</taxon>
        <taxon>Sphingobacteriia</taxon>
        <taxon>Sphingobacteriales</taxon>
        <taxon>Sphingobacteriaceae</taxon>
        <taxon>Mucilaginibacter</taxon>
    </lineage>
</organism>
<dbReference type="InterPro" id="IPR029063">
    <property type="entry name" value="SAM-dependent_MTases_sf"/>
</dbReference>
<name>A0ABV6L5E2_9SPHI</name>
<comment type="caution">
    <text evidence="1">The sequence shown here is derived from an EMBL/GenBank/DDBJ whole genome shotgun (WGS) entry which is preliminary data.</text>
</comment>
<protein>
    <recommendedName>
        <fullName evidence="3">Methyltransferase</fullName>
    </recommendedName>
</protein>
<dbReference type="EMBL" id="JBHLTS010000021">
    <property type="protein sequence ID" value="MFC0514651.1"/>
    <property type="molecule type" value="Genomic_DNA"/>
</dbReference>
<reference evidence="1 2" key="1">
    <citation type="submission" date="2024-09" db="EMBL/GenBank/DDBJ databases">
        <authorList>
            <person name="Sun Q."/>
            <person name="Mori K."/>
        </authorList>
    </citation>
    <scope>NUCLEOTIDE SEQUENCE [LARGE SCALE GENOMIC DNA]</scope>
    <source>
        <strain evidence="1 2">NCAIM B.02415</strain>
    </source>
</reference>
<keyword evidence="2" id="KW-1185">Reference proteome</keyword>
<dbReference type="Gene3D" id="3.40.50.150">
    <property type="entry name" value="Vaccinia Virus protein VP39"/>
    <property type="match status" value="1"/>
</dbReference>
<evidence type="ECO:0000313" key="1">
    <source>
        <dbReference type="EMBL" id="MFC0514651.1"/>
    </source>
</evidence>
<gene>
    <name evidence="1" type="ORF">ACFFGT_10580</name>
</gene>
<evidence type="ECO:0000313" key="2">
    <source>
        <dbReference type="Proteomes" id="UP001589828"/>
    </source>
</evidence>
<sequence>MKTLLIEHIRCPLHRYTFSVRQIREWVEQQCEGRVLNLFAGRTKLAVDELRNDLDTTMPADQHLDALAFLREWRGAAFRTILLDPPYAYRKSMELYRGIVCSPFRQLKDAIPACLEPGGIVITFGYHSVVMGRARGFQLEKLAVFSHGGAIHDTLATVERYTPPGIPAVMQNQTILFPLTANYAGERKN</sequence>
<proteinExistence type="predicted"/>
<accession>A0ABV6L5E2</accession>
<dbReference type="RefSeq" id="WP_377022495.1">
    <property type="nucleotide sequence ID" value="NZ_JBHLTS010000021.1"/>
</dbReference>
<dbReference type="Proteomes" id="UP001589828">
    <property type="component" value="Unassembled WGS sequence"/>
</dbReference>
<evidence type="ECO:0008006" key="3">
    <source>
        <dbReference type="Google" id="ProtNLM"/>
    </source>
</evidence>
<dbReference type="SUPFAM" id="SSF53335">
    <property type="entry name" value="S-adenosyl-L-methionine-dependent methyltransferases"/>
    <property type="match status" value="1"/>
</dbReference>